<sequence length="126" mass="14456">MPKHLVTQNVTKCLLIRYILCNFIAYCISMRIISTSRIIEFYTKHANSKTGLQLFISRIKALKITNLNELRNVANSVDVIGNNRVIFNIQGNNYRLIAVVLVANQTVYIRWIGTHAEYDKINANTI</sequence>
<feature type="transmembrane region" description="Helical" evidence="1">
    <location>
        <begin position="15"/>
        <end position="34"/>
    </location>
</feature>
<keyword evidence="3" id="KW-1185">Reference proteome</keyword>
<proteinExistence type="predicted"/>
<evidence type="ECO:0000256" key="1">
    <source>
        <dbReference type="SAM" id="Phobius"/>
    </source>
</evidence>
<keyword evidence="1" id="KW-1133">Transmembrane helix</keyword>
<dbReference type="EMBL" id="QASA01000002">
    <property type="protein sequence ID" value="RDC58792.1"/>
    <property type="molecule type" value="Genomic_DNA"/>
</dbReference>
<evidence type="ECO:0008006" key="4">
    <source>
        <dbReference type="Google" id="ProtNLM"/>
    </source>
</evidence>
<reference evidence="2 3" key="1">
    <citation type="submission" date="2018-04" db="EMBL/GenBank/DDBJ databases">
        <title>Adhaeribacter sp. HMF7616 genome sequencing and assembly.</title>
        <authorList>
            <person name="Kang H."/>
            <person name="Kang J."/>
            <person name="Cha I."/>
            <person name="Kim H."/>
            <person name="Joh K."/>
        </authorList>
    </citation>
    <scope>NUCLEOTIDE SEQUENCE [LARGE SCALE GENOMIC DNA]</scope>
    <source>
        <strain evidence="2 3">HMF7616</strain>
    </source>
</reference>
<keyword evidence="1" id="KW-0472">Membrane</keyword>
<dbReference type="AlphaFoldDB" id="A0A369Q2Q2"/>
<dbReference type="GO" id="GO:0003723">
    <property type="term" value="F:RNA binding"/>
    <property type="evidence" value="ECO:0007669"/>
    <property type="project" value="InterPro"/>
</dbReference>
<organism evidence="2 3">
    <name type="scientific">Adhaeribacter pallidiroseus</name>
    <dbReference type="NCBI Taxonomy" id="2072847"/>
    <lineage>
        <taxon>Bacteria</taxon>
        <taxon>Pseudomonadati</taxon>
        <taxon>Bacteroidota</taxon>
        <taxon>Cytophagia</taxon>
        <taxon>Cytophagales</taxon>
        <taxon>Hymenobacteraceae</taxon>
        <taxon>Adhaeribacter</taxon>
    </lineage>
</organism>
<dbReference type="GO" id="GO:0110001">
    <property type="term" value="C:toxin-antitoxin complex"/>
    <property type="evidence" value="ECO:0007669"/>
    <property type="project" value="InterPro"/>
</dbReference>
<dbReference type="Pfam" id="PF09907">
    <property type="entry name" value="HigB_toxin"/>
    <property type="match status" value="1"/>
</dbReference>
<dbReference type="InterPro" id="IPR018669">
    <property type="entry name" value="Toxin_HigB"/>
</dbReference>
<comment type="caution">
    <text evidence="2">The sequence shown here is derived from an EMBL/GenBank/DDBJ whole genome shotgun (WGS) entry which is preliminary data.</text>
</comment>
<keyword evidence="1" id="KW-0812">Transmembrane</keyword>
<name>A0A369Q2Q2_9BACT</name>
<accession>A0A369Q2Q2</accession>
<gene>
    <name evidence="2" type="ORF">AHMF7616_05226</name>
</gene>
<evidence type="ECO:0000313" key="2">
    <source>
        <dbReference type="EMBL" id="RDC58792.1"/>
    </source>
</evidence>
<protein>
    <recommendedName>
        <fullName evidence="4">mRNA interferase HigB</fullName>
    </recommendedName>
</protein>
<dbReference type="GO" id="GO:0004519">
    <property type="term" value="F:endonuclease activity"/>
    <property type="evidence" value="ECO:0007669"/>
    <property type="project" value="InterPro"/>
</dbReference>
<evidence type="ECO:0000313" key="3">
    <source>
        <dbReference type="Proteomes" id="UP000253919"/>
    </source>
</evidence>
<dbReference type="Proteomes" id="UP000253919">
    <property type="component" value="Unassembled WGS sequence"/>
</dbReference>